<dbReference type="Proteomes" id="UP001628192">
    <property type="component" value="Unassembled WGS sequence"/>
</dbReference>
<comment type="caution">
    <text evidence="1">The sequence shown here is derived from an EMBL/GenBank/DDBJ whole genome shotgun (WGS) entry which is preliminary data.</text>
</comment>
<protein>
    <recommendedName>
        <fullName evidence="3">Helix-turn-helix domain-containing protein</fullName>
    </recommendedName>
</protein>
<name>A0ABQ0E8E8_9BACT</name>
<organism evidence="1 2">
    <name type="scientific">Desulfovibrio falkowii</name>
    <dbReference type="NCBI Taxonomy" id="3136602"/>
    <lineage>
        <taxon>Bacteria</taxon>
        <taxon>Pseudomonadati</taxon>
        <taxon>Thermodesulfobacteriota</taxon>
        <taxon>Desulfovibrionia</taxon>
        <taxon>Desulfovibrionales</taxon>
        <taxon>Desulfovibrionaceae</taxon>
        <taxon>Desulfovibrio</taxon>
    </lineage>
</organism>
<proteinExistence type="predicted"/>
<dbReference type="EMBL" id="BAAFSG010000001">
    <property type="protein sequence ID" value="GAB1253980.1"/>
    <property type="molecule type" value="Genomic_DNA"/>
</dbReference>
<evidence type="ECO:0008006" key="3">
    <source>
        <dbReference type="Google" id="ProtNLM"/>
    </source>
</evidence>
<evidence type="ECO:0000313" key="2">
    <source>
        <dbReference type="Proteomes" id="UP001628192"/>
    </source>
</evidence>
<reference evidence="1 2" key="1">
    <citation type="journal article" date="2025" name="Int. J. Syst. Evol. Microbiol.">
        <title>Desulfovibrio falkowii sp. nov., Porphyromonas miyakawae sp. nov., Mediterraneibacter flintii sp. nov. and Owariibacterium komagatae gen. nov., sp. nov., isolated from human faeces.</title>
        <authorList>
            <person name="Hamaguchi T."/>
            <person name="Ohara M."/>
            <person name="Hisatomi A."/>
            <person name="Sekiguchi K."/>
            <person name="Takeda J.I."/>
            <person name="Ueyama J."/>
            <person name="Ito M."/>
            <person name="Nishiwaki H."/>
            <person name="Ogi T."/>
            <person name="Hirayama M."/>
            <person name="Ohkuma M."/>
            <person name="Sakamoto M."/>
            <person name="Ohno K."/>
        </authorList>
    </citation>
    <scope>NUCLEOTIDE SEQUENCE [LARGE SCALE GENOMIC DNA]</scope>
    <source>
        <strain evidence="1 2">13CB8C</strain>
    </source>
</reference>
<dbReference type="RefSeq" id="WP_407844572.1">
    <property type="nucleotide sequence ID" value="NZ_BAAFSG010000001.1"/>
</dbReference>
<sequence>MEIENRTIILSTPEELFPLITKAVRAAGCEKMSDSLSVSGKKLLAPKDVEKEFGIHQKTLAYWRMEGVGPAYTNFGRRVFYERAVLEEYIAAGRVQTSESIK</sequence>
<evidence type="ECO:0000313" key="1">
    <source>
        <dbReference type="EMBL" id="GAB1253980.1"/>
    </source>
</evidence>
<dbReference type="SUPFAM" id="SSF46955">
    <property type="entry name" value="Putative DNA-binding domain"/>
    <property type="match status" value="1"/>
</dbReference>
<accession>A0ABQ0E8E8</accession>
<gene>
    <name evidence="1" type="ORF">Defa_14670</name>
</gene>
<keyword evidence="2" id="KW-1185">Reference proteome</keyword>
<dbReference type="InterPro" id="IPR009061">
    <property type="entry name" value="DNA-bd_dom_put_sf"/>
</dbReference>